<proteinExistence type="predicted"/>
<dbReference type="AlphaFoldDB" id="A0A4Z1FXQ6"/>
<organism evidence="1 2">
    <name type="scientific">Botrytis paeoniae</name>
    <dbReference type="NCBI Taxonomy" id="278948"/>
    <lineage>
        <taxon>Eukaryota</taxon>
        <taxon>Fungi</taxon>
        <taxon>Dikarya</taxon>
        <taxon>Ascomycota</taxon>
        <taxon>Pezizomycotina</taxon>
        <taxon>Leotiomycetes</taxon>
        <taxon>Helotiales</taxon>
        <taxon>Sclerotiniaceae</taxon>
        <taxon>Botrytis</taxon>
    </lineage>
</organism>
<sequence length="66" mass="7255">MTEHLRNRLLFKSTRDGSHVRLPIISFSNRSSSASVSSLQLQICTGSAPVKILYGGGFENCENVED</sequence>
<protein>
    <submittedName>
        <fullName evidence="1">Uncharacterized protein</fullName>
    </submittedName>
</protein>
<name>A0A4Z1FXQ6_9HELO</name>
<comment type="caution">
    <text evidence="1">The sequence shown here is derived from an EMBL/GenBank/DDBJ whole genome shotgun (WGS) entry which is preliminary data.</text>
</comment>
<keyword evidence="2" id="KW-1185">Reference proteome</keyword>
<reference evidence="1 2" key="1">
    <citation type="submission" date="2017-12" db="EMBL/GenBank/DDBJ databases">
        <title>Comparative genomics of Botrytis spp.</title>
        <authorList>
            <person name="Valero-Jimenez C.A."/>
            <person name="Tapia P."/>
            <person name="Veloso J."/>
            <person name="Silva-Moreno E."/>
            <person name="Staats M."/>
            <person name="Valdes J.H."/>
            <person name="Van Kan J.A.L."/>
        </authorList>
    </citation>
    <scope>NUCLEOTIDE SEQUENCE [LARGE SCALE GENOMIC DNA]</scope>
    <source>
        <strain evidence="1 2">Bp0003</strain>
    </source>
</reference>
<evidence type="ECO:0000313" key="1">
    <source>
        <dbReference type="EMBL" id="TGO29305.1"/>
    </source>
</evidence>
<dbReference type="Proteomes" id="UP000297910">
    <property type="component" value="Unassembled WGS sequence"/>
</dbReference>
<accession>A0A4Z1FXQ6</accession>
<evidence type="ECO:0000313" key="2">
    <source>
        <dbReference type="Proteomes" id="UP000297910"/>
    </source>
</evidence>
<gene>
    <name evidence="1" type="ORF">BPAE_0016g00270</name>
</gene>
<dbReference type="EMBL" id="PQXI01000016">
    <property type="protein sequence ID" value="TGO29305.1"/>
    <property type="molecule type" value="Genomic_DNA"/>
</dbReference>